<dbReference type="InterPro" id="IPR052058">
    <property type="entry name" value="Alcohol_O-acetyltransferase"/>
</dbReference>
<dbReference type="InterPro" id="IPR023213">
    <property type="entry name" value="CAT-like_dom_sf"/>
</dbReference>
<dbReference type="PANTHER" id="PTHR28037:SF1">
    <property type="entry name" value="ALCOHOL O-ACETYLTRANSFERASE 1-RELATED"/>
    <property type="match status" value="1"/>
</dbReference>
<dbReference type="RefSeq" id="WP_183883633.1">
    <property type="nucleotide sequence ID" value="NZ_JACHCE010000006.1"/>
</dbReference>
<dbReference type="GO" id="GO:0003824">
    <property type="term" value="F:catalytic activity"/>
    <property type="evidence" value="ECO:0007669"/>
    <property type="project" value="InterPro"/>
</dbReference>
<dbReference type="Gene3D" id="3.30.559.10">
    <property type="entry name" value="Chloramphenicol acetyltransferase-like domain"/>
    <property type="match status" value="1"/>
</dbReference>
<name>A0A7W8ZPR9_9SPHI</name>
<reference evidence="2 3" key="1">
    <citation type="submission" date="2020-08" db="EMBL/GenBank/DDBJ databases">
        <title>Genomic Encyclopedia of Type Strains, Phase IV (KMG-V): Genome sequencing to study the core and pangenomes of soil and plant-associated prokaryotes.</title>
        <authorList>
            <person name="Whitman W."/>
        </authorList>
    </citation>
    <scope>NUCLEOTIDE SEQUENCE [LARGE SCALE GENOMIC DNA]</scope>
    <source>
        <strain evidence="2 3">S3M1</strain>
    </source>
</reference>
<dbReference type="SUPFAM" id="SSF52777">
    <property type="entry name" value="CoA-dependent acyltransferases"/>
    <property type="match status" value="1"/>
</dbReference>
<proteinExistence type="predicted"/>
<dbReference type="InterPro" id="IPR001242">
    <property type="entry name" value="Condensation_dom"/>
</dbReference>
<dbReference type="PANTHER" id="PTHR28037">
    <property type="entry name" value="ALCOHOL O-ACETYLTRANSFERASE 1-RELATED"/>
    <property type="match status" value="1"/>
</dbReference>
<feature type="domain" description="Condensation" evidence="1">
    <location>
        <begin position="15"/>
        <end position="143"/>
    </location>
</feature>
<organism evidence="2 3">
    <name type="scientific">Pedobacter cryoconitis</name>
    <dbReference type="NCBI Taxonomy" id="188932"/>
    <lineage>
        <taxon>Bacteria</taxon>
        <taxon>Pseudomonadati</taxon>
        <taxon>Bacteroidota</taxon>
        <taxon>Sphingobacteriia</taxon>
        <taxon>Sphingobacteriales</taxon>
        <taxon>Sphingobacteriaceae</taxon>
        <taxon>Pedobacter</taxon>
    </lineage>
</organism>
<dbReference type="AlphaFoldDB" id="A0A7W8ZPR9"/>
<gene>
    <name evidence="2" type="ORF">HDE68_003695</name>
</gene>
<dbReference type="Pfam" id="PF00668">
    <property type="entry name" value="Condensation"/>
    <property type="match status" value="1"/>
</dbReference>
<dbReference type="Proteomes" id="UP000537204">
    <property type="component" value="Unassembled WGS sequence"/>
</dbReference>
<comment type="caution">
    <text evidence="2">The sequence shown here is derived from an EMBL/GenBank/DDBJ whole genome shotgun (WGS) entry which is preliminary data.</text>
</comment>
<protein>
    <submittedName>
        <fullName evidence="2">NRPS condensation-like uncharacterized protein</fullName>
    </submittedName>
</protein>
<evidence type="ECO:0000259" key="1">
    <source>
        <dbReference type="Pfam" id="PF00668"/>
    </source>
</evidence>
<sequence length="425" mass="48046">MKRKLTLVEGTMYGDGKTAVNAVAAVKIKGNIRLDELHIALCKIQARHPLLKVNVLEDAAGVPYFMTSENISGIPVRVAERYTDEDWKKETTFECITAFNAKNGPLMRVVYLNSPAASDLIMVCHHCICDGRGILNLLDETFRLLAQPQLEIGTYESFNSLHEFIPDAAKRSKKNLLIVFAVKKLTKLMLLIISSKKEIERTKPYLLQWKLDQKISALIFEKCKEEAASINAFLSIVFLKAFDSITSFKSYGKLYCAADIRKFVPEIQNDMLFAFPATIGLSFKKKGKLVFWDQVRLFKDKLTLEINKINVNRIFMLSDYLSSLGPKLAKYAKSDAGAHDFTFSNMGHVGIKERYGPIEIEKLYSPVTIFPFGNPSALFASAFKGQLDFIITSDEYFLKYEEATGLKEQAMRILKEMTGVPEIYC</sequence>
<accession>A0A7W8ZPR9</accession>
<evidence type="ECO:0000313" key="3">
    <source>
        <dbReference type="Proteomes" id="UP000537204"/>
    </source>
</evidence>
<dbReference type="EMBL" id="JACHCE010000006">
    <property type="protein sequence ID" value="MBB5637770.1"/>
    <property type="molecule type" value="Genomic_DNA"/>
</dbReference>
<evidence type="ECO:0000313" key="2">
    <source>
        <dbReference type="EMBL" id="MBB5637770.1"/>
    </source>
</evidence>